<dbReference type="EMBL" id="JAIWQS010000001">
    <property type="protein sequence ID" value="KAJ8773497.1"/>
    <property type="molecule type" value="Genomic_DNA"/>
</dbReference>
<dbReference type="PROSITE" id="PS00284">
    <property type="entry name" value="SERPIN"/>
    <property type="match status" value="1"/>
</dbReference>
<keyword evidence="2" id="KW-1185">Reference proteome</keyword>
<evidence type="ECO:0000313" key="1">
    <source>
        <dbReference type="EMBL" id="KAJ8773497.1"/>
    </source>
</evidence>
<organism evidence="1 2">
    <name type="scientific">Erythroxylum novogranatense</name>
    <dbReference type="NCBI Taxonomy" id="1862640"/>
    <lineage>
        <taxon>Eukaryota</taxon>
        <taxon>Viridiplantae</taxon>
        <taxon>Streptophyta</taxon>
        <taxon>Embryophyta</taxon>
        <taxon>Tracheophyta</taxon>
        <taxon>Spermatophyta</taxon>
        <taxon>Magnoliopsida</taxon>
        <taxon>eudicotyledons</taxon>
        <taxon>Gunneridae</taxon>
        <taxon>Pentapetalae</taxon>
        <taxon>rosids</taxon>
        <taxon>fabids</taxon>
        <taxon>Malpighiales</taxon>
        <taxon>Erythroxylaceae</taxon>
        <taxon>Erythroxylum</taxon>
    </lineage>
</organism>
<comment type="caution">
    <text evidence="1">The sequence shown here is derived from an EMBL/GenBank/DDBJ whole genome shotgun (WGS) entry which is preliminary data.</text>
</comment>
<name>A0AAV8U2H6_9ROSI</name>
<protein>
    <submittedName>
        <fullName evidence="1">Uncharacterized protein</fullName>
    </submittedName>
</protein>
<dbReference type="SUPFAM" id="SSF56574">
    <property type="entry name" value="Serpins"/>
    <property type="match status" value="1"/>
</dbReference>
<proteinExistence type="predicted"/>
<sequence length="65" mass="7072">MAPQQSEPKPASTGSYKLRCGRLSASTFVADHPFIFTIKEEASSLHAYSSLYVSDLCAASFPLFL</sequence>
<dbReference type="AlphaFoldDB" id="A0AAV8U2H6"/>
<accession>A0AAV8U2H6</accession>
<dbReference type="InterPro" id="IPR023795">
    <property type="entry name" value="Serpin_CS"/>
</dbReference>
<evidence type="ECO:0000313" key="2">
    <source>
        <dbReference type="Proteomes" id="UP001159364"/>
    </source>
</evidence>
<dbReference type="Proteomes" id="UP001159364">
    <property type="component" value="Linkage Group LG01"/>
</dbReference>
<reference evidence="1 2" key="1">
    <citation type="submission" date="2021-09" db="EMBL/GenBank/DDBJ databases">
        <title>Genomic insights and catalytic innovation underlie evolution of tropane alkaloids biosynthesis.</title>
        <authorList>
            <person name="Wang Y.-J."/>
            <person name="Tian T."/>
            <person name="Huang J.-P."/>
            <person name="Huang S.-X."/>
        </authorList>
    </citation>
    <scope>NUCLEOTIDE SEQUENCE [LARGE SCALE GENOMIC DNA]</scope>
    <source>
        <strain evidence="1">KIB-2018</strain>
        <tissue evidence="1">Leaf</tissue>
    </source>
</reference>
<dbReference type="InterPro" id="IPR036186">
    <property type="entry name" value="Serpin_sf"/>
</dbReference>
<gene>
    <name evidence="1" type="ORF">K2173_005743</name>
</gene>